<keyword evidence="7" id="KW-1185">Reference proteome</keyword>
<dbReference type="InterPro" id="IPR018791">
    <property type="entry name" value="UV_resistance/autophagy_Atg14"/>
</dbReference>
<reference evidence="6" key="1">
    <citation type="submission" date="2020-01" db="EMBL/GenBank/DDBJ databases">
        <title>Genome Sequencing of Three Apophysomyces-Like Fungal Strains Confirms a Novel Fungal Genus in the Mucoromycota with divergent Burkholderia-like Endosymbiotic Bacteria.</title>
        <authorList>
            <person name="Stajich J.E."/>
            <person name="Macias A.M."/>
            <person name="Carter-House D."/>
            <person name="Lovett B."/>
            <person name="Kasson L.R."/>
            <person name="Berry K."/>
            <person name="Grigoriev I."/>
            <person name="Chang Y."/>
            <person name="Spatafora J."/>
            <person name="Kasson M.T."/>
        </authorList>
    </citation>
    <scope>NUCLEOTIDE SEQUENCE</scope>
    <source>
        <strain evidence="6">NRRL A-21654</strain>
    </source>
</reference>
<evidence type="ECO:0000256" key="5">
    <source>
        <dbReference type="SAM" id="MobiDB-lite"/>
    </source>
</evidence>
<dbReference type="EMBL" id="JABAYA010000172">
    <property type="protein sequence ID" value="KAF7722894.1"/>
    <property type="molecule type" value="Genomic_DNA"/>
</dbReference>
<dbReference type="GO" id="GO:0000323">
    <property type="term" value="C:lytic vacuole"/>
    <property type="evidence" value="ECO:0007669"/>
    <property type="project" value="TreeGrafter"/>
</dbReference>
<dbReference type="Pfam" id="PF10186">
    <property type="entry name" value="ATG14"/>
    <property type="match status" value="1"/>
</dbReference>
<evidence type="ECO:0000256" key="4">
    <source>
        <dbReference type="SAM" id="Coils"/>
    </source>
</evidence>
<evidence type="ECO:0000256" key="1">
    <source>
        <dbReference type="ARBA" id="ARBA00009574"/>
    </source>
</evidence>
<evidence type="ECO:0000313" key="7">
    <source>
        <dbReference type="Proteomes" id="UP000605846"/>
    </source>
</evidence>
<protein>
    <recommendedName>
        <fullName evidence="2">Autophagy-related protein 14</fullName>
    </recommendedName>
</protein>
<comment type="caution">
    <text evidence="6">The sequence shown here is derived from an EMBL/GenBank/DDBJ whole genome shotgun (WGS) entry which is preliminary data.</text>
</comment>
<feature type="region of interest" description="Disordered" evidence="5">
    <location>
        <begin position="269"/>
        <end position="294"/>
    </location>
</feature>
<accession>A0A8H7BMG7</accession>
<feature type="compositionally biased region" description="Acidic residues" evidence="5">
    <location>
        <begin position="274"/>
        <end position="288"/>
    </location>
</feature>
<dbReference type="AlphaFoldDB" id="A0A8H7BMG7"/>
<name>A0A8H7BMG7_9FUNG</name>
<evidence type="ECO:0000313" key="6">
    <source>
        <dbReference type="EMBL" id="KAF7722894.1"/>
    </source>
</evidence>
<dbReference type="GO" id="GO:0035493">
    <property type="term" value="P:SNARE complex assembly"/>
    <property type="evidence" value="ECO:0007669"/>
    <property type="project" value="TreeGrafter"/>
</dbReference>
<dbReference type="PANTHER" id="PTHR15157">
    <property type="entry name" value="UV RADIATION RESISTANCE-ASSOCIATED GENE PROTEIN"/>
    <property type="match status" value="1"/>
</dbReference>
<dbReference type="GO" id="GO:0005768">
    <property type="term" value="C:endosome"/>
    <property type="evidence" value="ECO:0007669"/>
    <property type="project" value="TreeGrafter"/>
</dbReference>
<dbReference type="OrthoDB" id="16772at2759"/>
<gene>
    <name evidence="6" type="ORF">EC973_002614</name>
</gene>
<keyword evidence="3 4" id="KW-0175">Coiled coil</keyword>
<sequence>MAEERRCIRNECDEGKSSYATREASQIYDPFCLITAQKRIQELRAQIRQRRQILEEGERRLQEANMAQSTEWPKELANLTKRWKRTHKLTTSARCVLVNEIITLFEFKPGVVAAEPEETAPDFETSAMPFVKRAQRRSHDDLYICGVTLPARPIDVSTYSKEELNTAIGLVIHMLNLIVRYLGIKLPFMIFHKGIYPYIRSSLQPRHSRYSHTMAHHGLLDIDFDLDLYQVLRMTALRYRSSGTDVNRELVQDGLLNDSYLKVRPNNSSYEGLLDSDEELEDDEDGDSNSENWNLVDVMPSFGRPNGESESIFQLGASIMPGVLGMMESLSGRHVANEYLNNGIHNARRKR</sequence>
<evidence type="ECO:0000256" key="2">
    <source>
        <dbReference type="ARBA" id="ARBA00013807"/>
    </source>
</evidence>
<evidence type="ECO:0000256" key="3">
    <source>
        <dbReference type="ARBA" id="ARBA00023054"/>
    </source>
</evidence>
<comment type="similarity">
    <text evidence="1">Belongs to the ATG14 family.</text>
</comment>
<proteinExistence type="inferred from homology"/>
<feature type="coiled-coil region" evidence="4">
    <location>
        <begin position="33"/>
        <end position="60"/>
    </location>
</feature>
<dbReference type="Proteomes" id="UP000605846">
    <property type="component" value="Unassembled WGS sequence"/>
</dbReference>
<dbReference type="PANTHER" id="PTHR15157:SF5">
    <property type="entry name" value="UV RADIATION RESISTANCE-ASSOCIATED GENE PROTEIN"/>
    <property type="match status" value="1"/>
</dbReference>
<organism evidence="6 7">
    <name type="scientific">Apophysomyces ossiformis</name>
    <dbReference type="NCBI Taxonomy" id="679940"/>
    <lineage>
        <taxon>Eukaryota</taxon>
        <taxon>Fungi</taxon>
        <taxon>Fungi incertae sedis</taxon>
        <taxon>Mucoromycota</taxon>
        <taxon>Mucoromycotina</taxon>
        <taxon>Mucoromycetes</taxon>
        <taxon>Mucorales</taxon>
        <taxon>Mucorineae</taxon>
        <taxon>Mucoraceae</taxon>
        <taxon>Apophysomyces</taxon>
    </lineage>
</organism>
<dbReference type="GO" id="GO:0032991">
    <property type="term" value="C:protein-containing complex"/>
    <property type="evidence" value="ECO:0007669"/>
    <property type="project" value="UniProtKB-ARBA"/>
</dbReference>
<dbReference type="GO" id="GO:0000149">
    <property type="term" value="F:SNARE binding"/>
    <property type="evidence" value="ECO:0007669"/>
    <property type="project" value="TreeGrafter"/>
</dbReference>